<dbReference type="Gene3D" id="3.40.1620.10">
    <property type="entry name" value="YefM-like domain"/>
    <property type="match status" value="1"/>
</dbReference>
<organism evidence="3 4">
    <name type="scientific">Microbacterium pseudoresistens</name>
    <dbReference type="NCBI Taxonomy" id="640634"/>
    <lineage>
        <taxon>Bacteria</taxon>
        <taxon>Bacillati</taxon>
        <taxon>Actinomycetota</taxon>
        <taxon>Actinomycetes</taxon>
        <taxon>Micrococcales</taxon>
        <taxon>Microbacteriaceae</taxon>
        <taxon>Microbacterium</taxon>
    </lineage>
</organism>
<comment type="similarity">
    <text evidence="1 2">Belongs to the phD/YefM antitoxin family.</text>
</comment>
<dbReference type="AlphaFoldDB" id="A0A7Y9JNF9"/>
<comment type="function">
    <text evidence="2">Antitoxin component of a type II toxin-antitoxin (TA) system.</text>
</comment>
<name>A0A7Y9JNF9_9MICO</name>
<evidence type="ECO:0000256" key="1">
    <source>
        <dbReference type="ARBA" id="ARBA00009981"/>
    </source>
</evidence>
<accession>A0A7Y9JNF9</accession>
<dbReference type="InterPro" id="IPR006442">
    <property type="entry name" value="Antitoxin_Phd/YefM"/>
</dbReference>
<dbReference type="InterPro" id="IPR036165">
    <property type="entry name" value="YefM-like_sf"/>
</dbReference>
<dbReference type="Pfam" id="PF02604">
    <property type="entry name" value="PhdYeFM_antitox"/>
    <property type="match status" value="1"/>
</dbReference>
<proteinExistence type="inferred from homology"/>
<comment type="caution">
    <text evidence="3">The sequence shown here is derived from an EMBL/GenBank/DDBJ whole genome shotgun (WGS) entry which is preliminary data.</text>
</comment>
<sequence length="85" mass="9268">MTRYSVLDARNNLSRLIADAQSGLEVVITNRGRPVVEIVPIGPPDVILNGPALAEWLDDNPLPSHLVRSTAQLDEQIAAGREAWD</sequence>
<gene>
    <name evidence="3" type="ORF">BKA02_000719</name>
</gene>
<dbReference type="NCBIfam" id="TIGR01552">
    <property type="entry name" value="phd_fam"/>
    <property type="match status" value="1"/>
</dbReference>
<keyword evidence="4" id="KW-1185">Reference proteome</keyword>
<dbReference type="RefSeq" id="WP_179431392.1">
    <property type="nucleotide sequence ID" value="NZ_BAABLC010000005.1"/>
</dbReference>
<dbReference type="EMBL" id="JACCBH010000001">
    <property type="protein sequence ID" value="NYD53664.1"/>
    <property type="molecule type" value="Genomic_DNA"/>
</dbReference>
<reference evidence="3 4" key="1">
    <citation type="submission" date="2020-07" db="EMBL/GenBank/DDBJ databases">
        <title>Sequencing the genomes of 1000 actinobacteria strains.</title>
        <authorList>
            <person name="Klenk H.-P."/>
        </authorList>
    </citation>
    <scope>NUCLEOTIDE SEQUENCE [LARGE SCALE GENOMIC DNA]</scope>
    <source>
        <strain evidence="3 4">DSM 22185</strain>
    </source>
</reference>
<evidence type="ECO:0000313" key="3">
    <source>
        <dbReference type="EMBL" id="NYD53664.1"/>
    </source>
</evidence>
<evidence type="ECO:0000313" key="4">
    <source>
        <dbReference type="Proteomes" id="UP000552045"/>
    </source>
</evidence>
<protein>
    <recommendedName>
        <fullName evidence="2">Antitoxin</fullName>
    </recommendedName>
</protein>
<evidence type="ECO:0000256" key="2">
    <source>
        <dbReference type="RuleBase" id="RU362080"/>
    </source>
</evidence>
<dbReference type="Proteomes" id="UP000552045">
    <property type="component" value="Unassembled WGS sequence"/>
</dbReference>
<dbReference type="SUPFAM" id="SSF143120">
    <property type="entry name" value="YefM-like"/>
    <property type="match status" value="1"/>
</dbReference>